<dbReference type="InterPro" id="IPR007421">
    <property type="entry name" value="Schlafen_AlbA_2_dom"/>
</dbReference>
<dbReference type="PANTHER" id="PTHR30595">
    <property type="entry name" value="GLPR-RELATED TRANSCRIPTIONAL REPRESSOR"/>
    <property type="match status" value="1"/>
</dbReference>
<dbReference type="InterPro" id="IPR038475">
    <property type="entry name" value="RecG_C_sf"/>
</dbReference>
<proteinExistence type="predicted"/>
<dbReference type="Proteomes" id="UP000316639">
    <property type="component" value="Unassembled WGS sequence"/>
</dbReference>
<keyword evidence="3" id="KW-1185">Reference proteome</keyword>
<feature type="domain" description="Schlafen AlbA-2" evidence="1">
    <location>
        <begin position="22"/>
        <end position="136"/>
    </location>
</feature>
<dbReference type="OrthoDB" id="9805115at2"/>
<comment type="caution">
    <text evidence="2">The sequence shown here is derived from an EMBL/GenBank/DDBJ whole genome shotgun (WGS) entry which is preliminary data.</text>
</comment>
<dbReference type="Gene3D" id="3.30.565.60">
    <property type="match status" value="1"/>
</dbReference>
<dbReference type="InterPro" id="IPR011991">
    <property type="entry name" value="ArsR-like_HTH"/>
</dbReference>
<sequence length="568" mass="61829">MDAIELGLLVADLRTEGSDLAEVEVKRAAGGFPENLAPTLSAFGNTPGGGLIIFGLDEHSGFEARGVYDVAACQQAIAAAARNAVTPPLTIATTSVTFEDAQIVVAEVGELPSTSKPCRARSTNRAYLRSYDGDYPISELEEQAFLASRETPRFDQQEVPEASIHDLDDDLVNSYVSSCHSTSTALQRFPHDELLFRTGVLVGNARRPSIAGLLALGAYPQQFFPNLVIQASVSPSSQDPAGTRAVDARRFDGPIPVMLDEALRWVNRNTRSRIRFGRDGHGRDEPEYPAEAVRELLSNALVHRDLGPHALGEAITLRLDNSQLVLSNPGGLWGLTTARLGQTGVTSARNGFLVRICQNVRYSGDQRVVEALATGIPTVLRAVQEAGMVPPRFHDQGIRFAVLMPNHALLAEDDLHWLSTTTDGILLSDVQRHVLVAMRHGETWTNKTLRDAFPMDSRDATRTFAGLVDAGLAQARGERGGRVYELAEDLDDNIVEPPINLIDEEYLPETTSAILDALRDNPSTISEIMDVTGLTYRQVQYALASMREAGRVVLEGGRGRRDSRYSLA</sequence>
<dbReference type="RefSeq" id="WP_146352318.1">
    <property type="nucleotide sequence ID" value="NZ_VOBR01000008.1"/>
</dbReference>
<dbReference type="SUPFAM" id="SSF46785">
    <property type="entry name" value="Winged helix' DNA-binding domain"/>
    <property type="match status" value="1"/>
</dbReference>
<evidence type="ECO:0000313" key="2">
    <source>
        <dbReference type="EMBL" id="TWP51519.1"/>
    </source>
</evidence>
<dbReference type="Pfam" id="PF13749">
    <property type="entry name" value="HATPase_c_4"/>
    <property type="match status" value="1"/>
</dbReference>
<name>A0A563EV27_9PSEU</name>
<dbReference type="EMBL" id="VOBR01000008">
    <property type="protein sequence ID" value="TWP51519.1"/>
    <property type="molecule type" value="Genomic_DNA"/>
</dbReference>
<dbReference type="Gene3D" id="3.30.950.30">
    <property type="entry name" value="Schlafen, AAA domain"/>
    <property type="match status" value="1"/>
</dbReference>
<dbReference type="Gene3D" id="1.10.10.10">
    <property type="entry name" value="Winged helix-like DNA-binding domain superfamily/Winged helix DNA-binding domain"/>
    <property type="match status" value="1"/>
</dbReference>
<dbReference type="Pfam" id="PF04326">
    <property type="entry name" value="SLFN_AlbA_2"/>
    <property type="match status" value="1"/>
</dbReference>
<accession>A0A563EV27</accession>
<evidence type="ECO:0000313" key="3">
    <source>
        <dbReference type="Proteomes" id="UP000316639"/>
    </source>
</evidence>
<dbReference type="AlphaFoldDB" id="A0A563EV27"/>
<gene>
    <name evidence="2" type="ORF">FKR81_15060</name>
</gene>
<dbReference type="PANTHER" id="PTHR30595:SF6">
    <property type="entry name" value="SCHLAFEN ALBA-2 DOMAIN-CONTAINING PROTEIN"/>
    <property type="match status" value="1"/>
</dbReference>
<dbReference type="InterPro" id="IPR036390">
    <property type="entry name" value="WH_DNA-bd_sf"/>
</dbReference>
<reference evidence="2 3" key="1">
    <citation type="submission" date="2019-07" db="EMBL/GenBank/DDBJ databases">
        <title>Lentzea xizangensis sp. nov., isolated from Qinghai-Tibetan Plateau Soils.</title>
        <authorList>
            <person name="Huang J."/>
        </authorList>
    </citation>
    <scope>NUCLEOTIDE SEQUENCE [LARGE SCALE GENOMIC DNA]</scope>
    <source>
        <strain evidence="2 3">FXJ1.1311</strain>
    </source>
</reference>
<organism evidence="2 3">
    <name type="scientific">Lentzea tibetensis</name>
    <dbReference type="NCBI Taxonomy" id="2591470"/>
    <lineage>
        <taxon>Bacteria</taxon>
        <taxon>Bacillati</taxon>
        <taxon>Actinomycetota</taxon>
        <taxon>Actinomycetes</taxon>
        <taxon>Pseudonocardiales</taxon>
        <taxon>Pseudonocardiaceae</taxon>
        <taxon>Lentzea</taxon>
    </lineage>
</organism>
<dbReference type="CDD" id="cd00090">
    <property type="entry name" value="HTH_ARSR"/>
    <property type="match status" value="1"/>
</dbReference>
<dbReference type="InterPro" id="IPR038461">
    <property type="entry name" value="Schlafen_AlbA_2_dom_sf"/>
</dbReference>
<protein>
    <submittedName>
        <fullName evidence="2">AAA family ATPase</fullName>
    </submittedName>
</protein>
<dbReference type="InterPro" id="IPR036388">
    <property type="entry name" value="WH-like_DNA-bd_sf"/>
</dbReference>
<evidence type="ECO:0000259" key="1">
    <source>
        <dbReference type="Pfam" id="PF04326"/>
    </source>
</evidence>